<proteinExistence type="predicted"/>
<feature type="chain" id="PRO_5029902447" evidence="1">
    <location>
        <begin position="20"/>
        <end position="182"/>
    </location>
</feature>
<dbReference type="RefSeq" id="XP_022656727.1">
    <property type="nucleotide sequence ID" value="XM_022800992.1"/>
</dbReference>
<organism evidence="2 3">
    <name type="scientific">Varroa destructor</name>
    <name type="common">Honeybee mite</name>
    <dbReference type="NCBI Taxonomy" id="109461"/>
    <lineage>
        <taxon>Eukaryota</taxon>
        <taxon>Metazoa</taxon>
        <taxon>Ecdysozoa</taxon>
        <taxon>Arthropoda</taxon>
        <taxon>Chelicerata</taxon>
        <taxon>Arachnida</taxon>
        <taxon>Acari</taxon>
        <taxon>Parasitiformes</taxon>
        <taxon>Mesostigmata</taxon>
        <taxon>Gamasina</taxon>
        <taxon>Dermanyssoidea</taxon>
        <taxon>Varroidae</taxon>
        <taxon>Varroa</taxon>
    </lineage>
</organism>
<keyword evidence="3" id="KW-1185">Reference proteome</keyword>
<name>A0A7M7JWH5_VARDE</name>
<dbReference type="AlphaFoldDB" id="A0A7M7JWH5"/>
<dbReference type="Gene3D" id="2.10.90.10">
    <property type="entry name" value="Cystine-knot cytokines"/>
    <property type="match status" value="1"/>
</dbReference>
<dbReference type="GeneID" id="111248498"/>
<dbReference type="InterPro" id="IPR052876">
    <property type="entry name" value="Insect_Hormone_Regulators"/>
</dbReference>
<protein>
    <submittedName>
        <fullName evidence="2">Uncharacterized protein</fullName>
    </submittedName>
</protein>
<reference evidence="2" key="1">
    <citation type="submission" date="2021-01" db="UniProtKB">
        <authorList>
            <consortium name="EnsemblMetazoa"/>
        </authorList>
    </citation>
    <scope>IDENTIFICATION</scope>
</reference>
<dbReference type="Proteomes" id="UP000594260">
    <property type="component" value="Unplaced"/>
</dbReference>
<evidence type="ECO:0000313" key="3">
    <source>
        <dbReference type="Proteomes" id="UP000594260"/>
    </source>
</evidence>
<dbReference type="GO" id="GO:0005102">
    <property type="term" value="F:signaling receptor binding"/>
    <property type="evidence" value="ECO:0007669"/>
    <property type="project" value="TreeGrafter"/>
</dbReference>
<dbReference type="InterPro" id="IPR029034">
    <property type="entry name" value="Cystine-knot_cytokine"/>
</dbReference>
<dbReference type="SUPFAM" id="SSF57501">
    <property type="entry name" value="Cystine-knot cytokines"/>
    <property type="match status" value="1"/>
</dbReference>
<dbReference type="PANTHER" id="PTHR39940:SF1">
    <property type="entry name" value="PROTHORACICOTROPIC HORMONE, ISOFORM F"/>
    <property type="match status" value="1"/>
</dbReference>
<dbReference type="EnsemblMetazoa" id="XM_022800992">
    <property type="protein sequence ID" value="XP_022656727"/>
    <property type="gene ID" value="LOC111248498"/>
</dbReference>
<keyword evidence="1" id="KW-0732">Signal</keyword>
<evidence type="ECO:0000256" key="1">
    <source>
        <dbReference type="SAM" id="SignalP"/>
    </source>
</evidence>
<evidence type="ECO:0000313" key="2">
    <source>
        <dbReference type="EnsemblMetazoa" id="XP_022656727"/>
    </source>
</evidence>
<sequence length="182" mass="20930">MVAAIALLVFVCILQFTLAIPSKSRKCRSANDEELDEMIKRTGITQMINRRYLSVDPPPELESRVSGDSEVQSDQAPFQDFFVDENYEAPVGGNSIHFSAPPVRSKRQMDEHEIEPSSTWTCERTTEWEDLGDNYYPRYLRKVKCLCDRCWFSHYRCVPRSFTRVFSCSGSLVLLQELITTG</sequence>
<dbReference type="PANTHER" id="PTHR39940">
    <property type="entry name" value="PROTHORACICOTROPIC HORMONE, ISOFORM F"/>
    <property type="match status" value="1"/>
</dbReference>
<accession>A0A7M7JWH5</accession>
<feature type="signal peptide" evidence="1">
    <location>
        <begin position="1"/>
        <end position="19"/>
    </location>
</feature>